<gene>
    <name evidence="2" type="ORF">A2846_04340</name>
</gene>
<name>A0A1F5NYW9_9BACT</name>
<dbReference type="Pfam" id="PF07963">
    <property type="entry name" value="N_methyl"/>
    <property type="match status" value="1"/>
</dbReference>
<protein>
    <recommendedName>
        <fullName evidence="4">Prepilin-type N-terminal cleavage/methylation domain-containing protein</fullName>
    </recommendedName>
</protein>
<keyword evidence="1" id="KW-0812">Transmembrane</keyword>
<keyword evidence="1" id="KW-0472">Membrane</keyword>
<dbReference type="Proteomes" id="UP000176339">
    <property type="component" value="Unassembled WGS sequence"/>
</dbReference>
<evidence type="ECO:0000256" key="1">
    <source>
        <dbReference type="SAM" id="Phobius"/>
    </source>
</evidence>
<dbReference type="AlphaFoldDB" id="A0A1F5NYW9"/>
<comment type="caution">
    <text evidence="2">The sequence shown here is derived from an EMBL/GenBank/DDBJ whole genome shotgun (WGS) entry which is preliminary data.</text>
</comment>
<dbReference type="NCBIfam" id="TIGR02532">
    <property type="entry name" value="IV_pilin_GFxxxE"/>
    <property type="match status" value="1"/>
</dbReference>
<dbReference type="EMBL" id="MFEN01000063">
    <property type="protein sequence ID" value="OGE82841.1"/>
    <property type="molecule type" value="Genomic_DNA"/>
</dbReference>
<organism evidence="2 3">
    <name type="scientific">Candidatus Doudnabacteria bacterium RIFCSPHIGHO2_01_FULL_49_9</name>
    <dbReference type="NCBI Taxonomy" id="1817827"/>
    <lineage>
        <taxon>Bacteria</taxon>
        <taxon>Candidatus Doudnaibacteriota</taxon>
    </lineage>
</organism>
<accession>A0A1F5NYW9</accession>
<proteinExistence type="predicted"/>
<evidence type="ECO:0000313" key="3">
    <source>
        <dbReference type="Proteomes" id="UP000176339"/>
    </source>
</evidence>
<dbReference type="InterPro" id="IPR012902">
    <property type="entry name" value="N_methyl_site"/>
</dbReference>
<feature type="transmembrane region" description="Helical" evidence="1">
    <location>
        <begin position="12"/>
        <end position="34"/>
    </location>
</feature>
<keyword evidence="1" id="KW-1133">Transmembrane helix</keyword>
<evidence type="ECO:0000313" key="2">
    <source>
        <dbReference type="EMBL" id="OGE82841.1"/>
    </source>
</evidence>
<sequence length="155" mass="16693">MKEQNGFTLIETLVYIVLLAIVMGGILMVTYQLVEGTDRTLAKVIEEEEANFILRKIDWALSNVDDINLPVSGSGATLSVDKIGYGSNPIAFDLSGGAFRVSKGGGAPVDLTTSNVAVSSLSFQRVTVPGQPEQIVVTFDLNGQPYSMTRTLRHD</sequence>
<reference evidence="2 3" key="1">
    <citation type="journal article" date="2016" name="Nat. Commun.">
        <title>Thousands of microbial genomes shed light on interconnected biogeochemical processes in an aquifer system.</title>
        <authorList>
            <person name="Anantharaman K."/>
            <person name="Brown C.T."/>
            <person name="Hug L.A."/>
            <person name="Sharon I."/>
            <person name="Castelle C.J."/>
            <person name="Probst A.J."/>
            <person name="Thomas B.C."/>
            <person name="Singh A."/>
            <person name="Wilkins M.J."/>
            <person name="Karaoz U."/>
            <person name="Brodie E.L."/>
            <person name="Williams K.H."/>
            <person name="Hubbard S.S."/>
            <person name="Banfield J.F."/>
        </authorList>
    </citation>
    <scope>NUCLEOTIDE SEQUENCE [LARGE SCALE GENOMIC DNA]</scope>
</reference>
<evidence type="ECO:0008006" key="4">
    <source>
        <dbReference type="Google" id="ProtNLM"/>
    </source>
</evidence>